<gene>
    <name evidence="4" type="ORF">J4H85_09780</name>
</gene>
<reference evidence="4" key="1">
    <citation type="submission" date="2021-03" db="EMBL/GenBank/DDBJ databases">
        <title>Leucobacter chromiisoli sp. nov., isolated from chromium-containing soil of chemical plant.</title>
        <authorList>
            <person name="Xu Z."/>
        </authorList>
    </citation>
    <scope>NUCLEOTIDE SEQUENCE</scope>
    <source>
        <strain evidence="4">K 70/01</strain>
    </source>
</reference>
<dbReference type="InterPro" id="IPR052901">
    <property type="entry name" value="Bact_TGase-like"/>
</dbReference>
<dbReference type="SUPFAM" id="SSF54001">
    <property type="entry name" value="Cysteine proteinases"/>
    <property type="match status" value="1"/>
</dbReference>
<feature type="transmembrane region" description="Helical" evidence="2">
    <location>
        <begin position="167"/>
        <end position="185"/>
    </location>
</feature>
<organism evidence="4 5">
    <name type="scientific">Leucobacter tardus</name>
    <dbReference type="NCBI Taxonomy" id="501483"/>
    <lineage>
        <taxon>Bacteria</taxon>
        <taxon>Bacillati</taxon>
        <taxon>Actinomycetota</taxon>
        <taxon>Actinomycetes</taxon>
        <taxon>Micrococcales</taxon>
        <taxon>Microbacteriaceae</taxon>
        <taxon>Leucobacter</taxon>
    </lineage>
</organism>
<proteinExistence type="predicted"/>
<evidence type="ECO:0000313" key="5">
    <source>
        <dbReference type="Proteomes" id="UP000668403"/>
    </source>
</evidence>
<feature type="transmembrane region" description="Helical" evidence="2">
    <location>
        <begin position="58"/>
        <end position="77"/>
    </location>
</feature>
<feature type="region of interest" description="Disordered" evidence="1">
    <location>
        <begin position="1"/>
        <end position="20"/>
    </location>
</feature>
<dbReference type="EMBL" id="JAGFBF010000005">
    <property type="protein sequence ID" value="MBO2990279.1"/>
    <property type="molecule type" value="Genomic_DNA"/>
</dbReference>
<dbReference type="PANTHER" id="PTHR42736">
    <property type="entry name" value="PROTEIN-GLUTAMINE GAMMA-GLUTAMYLTRANSFERASE"/>
    <property type="match status" value="1"/>
</dbReference>
<feature type="transmembrane region" description="Helical" evidence="2">
    <location>
        <begin position="216"/>
        <end position="234"/>
    </location>
</feature>
<feature type="region of interest" description="Disordered" evidence="1">
    <location>
        <begin position="402"/>
        <end position="434"/>
    </location>
</feature>
<comment type="caution">
    <text evidence="4">The sequence shown here is derived from an EMBL/GenBank/DDBJ whole genome shotgun (WGS) entry which is preliminary data.</text>
</comment>
<keyword evidence="2" id="KW-1133">Transmembrane helix</keyword>
<dbReference type="SMART" id="SM00460">
    <property type="entry name" value="TGc"/>
    <property type="match status" value="1"/>
</dbReference>
<evidence type="ECO:0000313" key="4">
    <source>
        <dbReference type="EMBL" id="MBO2990279.1"/>
    </source>
</evidence>
<name>A0A939QM84_9MICO</name>
<accession>A0A939QM84</accession>
<dbReference type="InterPro" id="IPR021878">
    <property type="entry name" value="TgpA_N"/>
</dbReference>
<keyword evidence="2" id="KW-0812">Transmembrane</keyword>
<dbReference type="Gene3D" id="3.10.620.30">
    <property type="match status" value="1"/>
</dbReference>
<keyword evidence="2" id="KW-0472">Membrane</keyword>
<evidence type="ECO:0000256" key="1">
    <source>
        <dbReference type="SAM" id="MobiDB-lite"/>
    </source>
</evidence>
<dbReference type="AlphaFoldDB" id="A0A939QM84"/>
<dbReference type="PANTHER" id="PTHR42736:SF1">
    <property type="entry name" value="PROTEIN-GLUTAMINE GAMMA-GLUTAMYLTRANSFERASE"/>
    <property type="match status" value="1"/>
</dbReference>
<protein>
    <submittedName>
        <fullName evidence="4">Transglutaminase domain-containing protein</fullName>
    </submittedName>
</protein>
<feature type="transmembrane region" description="Helical" evidence="2">
    <location>
        <begin position="89"/>
        <end position="108"/>
    </location>
</feature>
<dbReference type="Pfam" id="PF11992">
    <property type="entry name" value="TgpA_N"/>
    <property type="match status" value="1"/>
</dbReference>
<feature type="transmembrane region" description="Helical" evidence="2">
    <location>
        <begin position="143"/>
        <end position="162"/>
    </location>
</feature>
<feature type="compositionally biased region" description="Low complexity" evidence="1">
    <location>
        <begin position="608"/>
        <end position="617"/>
    </location>
</feature>
<sequence>MSIGRAPRPTSGQGAPDRETAARDRARILITGGALVALFALAIVACTAVFAADAWMPRALGIASGTLLAAAGIRALVTNGTSRRSGAIISTLVGVMLGTAIWATPIVLSGRLRVWLELPGALLQQVSLELTVGAAPVRPSPELGDLICTAVLIVAAIVTLLFALRAFLLSGILVAILLLATPLVTTRGIDSLTLALAGLLLAVVVWAATPTLRWSGLVAAGVAVAVAAGAVALAPPTRDRVWNSANLTAPVGSNTPDVSLALADDLRERSNTPAFSFVADDRAPLRFTLATVSDFSGGRWQPQDALTDDRLDVGEARDPAQVPPQLAESDADDDAVTVRITIDGLVSEWLPLPQSTSVVGTARAESFETEQWLWLDEAAASRSDRSATQRGDAYVARYTPLDRFPVSPRPDGGRNAANALPLPPATSEPRYTDPAAAPDEVQQYLELPGEVPQSIRDTAERLRSNAGTDDRLVIAETVERWFRSGEFAYDESAPVAPGTDADDPYAIMETFLDSRSGFCVHYASTFGVLARELGVPTRVAVGYAARAESSEQTTVRGRDLHAWPEVYVSDEGWVPFEPTPGGAGFRADTGEDVAATPGTEDAQEEGGEATPDAQPTPEETDEPAEEETAAPEDDDAATAASSATDGSPWAAWSAAVLGALLLVLLAPAGARQVIGAVRRARMRGVRGPAAAAWHEFRARARDLGAGHPHRMNDTARPRARTPEAWVEHLVASGALIDRSAIDAAWSLAAAVTAERYGTGGTDTDTSSALPQQCATATTELTRTSTRAHRIRAALAPISLVRRREDRPPTP</sequence>
<dbReference type="Pfam" id="PF01841">
    <property type="entry name" value="Transglut_core"/>
    <property type="match status" value="1"/>
</dbReference>
<evidence type="ECO:0000259" key="3">
    <source>
        <dbReference type="SMART" id="SM00460"/>
    </source>
</evidence>
<keyword evidence="5" id="KW-1185">Reference proteome</keyword>
<feature type="transmembrane region" description="Helical" evidence="2">
    <location>
        <begin position="28"/>
        <end position="52"/>
    </location>
</feature>
<feature type="region of interest" description="Disordered" evidence="1">
    <location>
        <begin position="573"/>
        <end position="645"/>
    </location>
</feature>
<dbReference type="RefSeq" id="WP_208239144.1">
    <property type="nucleotide sequence ID" value="NZ_BAAAQU010000002.1"/>
</dbReference>
<dbReference type="InterPro" id="IPR002931">
    <property type="entry name" value="Transglutaminase-like"/>
</dbReference>
<evidence type="ECO:0000256" key="2">
    <source>
        <dbReference type="SAM" id="Phobius"/>
    </source>
</evidence>
<feature type="transmembrane region" description="Helical" evidence="2">
    <location>
        <begin position="191"/>
        <end position="209"/>
    </location>
</feature>
<feature type="domain" description="Transglutaminase-like" evidence="3">
    <location>
        <begin position="511"/>
        <end position="580"/>
    </location>
</feature>
<feature type="compositionally biased region" description="Acidic residues" evidence="1">
    <location>
        <begin position="618"/>
        <end position="636"/>
    </location>
</feature>
<dbReference type="Proteomes" id="UP000668403">
    <property type="component" value="Unassembled WGS sequence"/>
</dbReference>
<dbReference type="InterPro" id="IPR038765">
    <property type="entry name" value="Papain-like_cys_pep_sf"/>
</dbReference>